<evidence type="ECO:0000259" key="1">
    <source>
        <dbReference type="Pfam" id="PF01408"/>
    </source>
</evidence>
<accession>A0A221K7T6</accession>
<dbReference type="EC" id="1.1.1.370" evidence="3"/>
<gene>
    <name evidence="3" type="primary">iolX</name>
    <name evidence="3" type="ORF">SULPSESMR1_04313</name>
</gene>
<protein>
    <submittedName>
        <fullName evidence="3">Scyllo-inositol 2-dehydrogenase (NAD(+))</fullName>
        <ecNumber evidence="3">1.1.1.370</ecNumber>
    </submittedName>
</protein>
<dbReference type="SUPFAM" id="SSF55347">
    <property type="entry name" value="Glyceraldehyde-3-phosphate dehydrogenase-like, C-terminal domain"/>
    <property type="match status" value="1"/>
</dbReference>
<dbReference type="InterPro" id="IPR051450">
    <property type="entry name" value="Gfo/Idh/MocA_Oxidoreductases"/>
</dbReference>
<geneLocation type="plasmid" evidence="3 4">
    <name>pSMR1-3</name>
</geneLocation>
<dbReference type="EMBL" id="CP022418">
    <property type="protein sequence ID" value="ASM75039.1"/>
    <property type="molecule type" value="Genomic_DNA"/>
</dbReference>
<organism evidence="3 4">
    <name type="scientific">Pseudosulfitobacter pseudonitzschiae</name>
    <dbReference type="NCBI Taxonomy" id="1402135"/>
    <lineage>
        <taxon>Bacteria</taxon>
        <taxon>Pseudomonadati</taxon>
        <taxon>Pseudomonadota</taxon>
        <taxon>Alphaproteobacteria</taxon>
        <taxon>Rhodobacterales</taxon>
        <taxon>Roseobacteraceae</taxon>
        <taxon>Pseudosulfitobacter</taxon>
    </lineage>
</organism>
<dbReference type="InterPro" id="IPR000683">
    <property type="entry name" value="Gfo/Idh/MocA-like_OxRdtase_N"/>
</dbReference>
<dbReference type="InterPro" id="IPR055170">
    <property type="entry name" value="GFO_IDH_MocA-like_dom"/>
</dbReference>
<dbReference type="PANTHER" id="PTHR43377:SF1">
    <property type="entry name" value="BILIVERDIN REDUCTASE A"/>
    <property type="match status" value="1"/>
</dbReference>
<feature type="domain" description="Gfo/Idh/MocA-like oxidoreductase N-terminal" evidence="1">
    <location>
        <begin position="8"/>
        <end position="121"/>
    </location>
</feature>
<dbReference type="Proteomes" id="UP000199754">
    <property type="component" value="Plasmid pSMR1-3"/>
</dbReference>
<evidence type="ECO:0000313" key="3">
    <source>
        <dbReference type="EMBL" id="ASM75039.1"/>
    </source>
</evidence>
<dbReference type="RefSeq" id="WP_162791870.1">
    <property type="nucleotide sequence ID" value="NZ_CP022418.1"/>
</dbReference>
<keyword evidence="3" id="KW-0560">Oxidoreductase</keyword>
<dbReference type="AlphaFoldDB" id="A0A221K7T6"/>
<dbReference type="Pfam" id="PF22725">
    <property type="entry name" value="GFO_IDH_MocA_C3"/>
    <property type="match status" value="1"/>
</dbReference>
<reference evidence="3 4" key="1">
    <citation type="submission" date="2017-07" db="EMBL/GenBank/DDBJ databases">
        <title>Genome Sequence of Sulfitobacter pseudonitzschiae Strain SMR1 Isolated from a culture of the Diatom Skeletonema marinoi.</title>
        <authorList>
            <person name="Topel M."/>
            <person name="Pinder M.I.M."/>
            <person name="Johansson O.N."/>
            <person name="Kourtchenko O."/>
            <person name="Godhe A."/>
            <person name="Clarke A.K."/>
        </authorList>
    </citation>
    <scope>NUCLEOTIDE SEQUENCE [LARGE SCALE GENOMIC DNA]</scope>
    <source>
        <strain evidence="3 4">SMR1</strain>
        <plasmid evidence="3 4">pSMR1-3</plasmid>
    </source>
</reference>
<dbReference type="InterPro" id="IPR036291">
    <property type="entry name" value="NAD(P)-bd_dom_sf"/>
</dbReference>
<dbReference type="SUPFAM" id="SSF51735">
    <property type="entry name" value="NAD(P)-binding Rossmann-fold domains"/>
    <property type="match status" value="1"/>
</dbReference>
<dbReference type="PANTHER" id="PTHR43377">
    <property type="entry name" value="BILIVERDIN REDUCTASE A"/>
    <property type="match status" value="1"/>
</dbReference>
<evidence type="ECO:0000259" key="2">
    <source>
        <dbReference type="Pfam" id="PF22725"/>
    </source>
</evidence>
<feature type="domain" description="GFO/IDH/MocA-like oxidoreductase" evidence="2">
    <location>
        <begin position="129"/>
        <end position="249"/>
    </location>
</feature>
<keyword evidence="3" id="KW-0614">Plasmid</keyword>
<keyword evidence="4" id="KW-1185">Reference proteome</keyword>
<evidence type="ECO:0000313" key="4">
    <source>
        <dbReference type="Proteomes" id="UP000199754"/>
    </source>
</evidence>
<dbReference type="KEGG" id="spse:SULPSESMR1_04313"/>
<name>A0A221K7T6_9RHOB</name>
<dbReference type="GO" id="GO:0000166">
    <property type="term" value="F:nucleotide binding"/>
    <property type="evidence" value="ECO:0007669"/>
    <property type="project" value="InterPro"/>
</dbReference>
<dbReference type="Gene3D" id="3.40.50.720">
    <property type="entry name" value="NAD(P)-binding Rossmann-like Domain"/>
    <property type="match status" value="1"/>
</dbReference>
<dbReference type="Pfam" id="PF01408">
    <property type="entry name" value="GFO_IDH_MocA"/>
    <property type="match status" value="1"/>
</dbReference>
<proteinExistence type="predicted"/>
<sequence>MNGAAVTAAIVGLGRWGRNLVEAARGGPLRFTHATTRNPDKAAKFCTRHDLVLQPDLNILLKEVDAVVLATPHSQHAAQVRIAAAAGRHVFVEKPLALTVSDAATAFDACEAAGVQLAVGFNRRQLPAFQRLATMVECGDIGRPLHVESSFCGPFGYDYSNDMWRGSSEENPAGGMAAMGIHVLDAMIALLGPVARVSVLSRRLAVTSQLDDTTTVHLDFASGATGILSTLMATGPFWRLHAFGSKGWAQMPDQTRLITSALTGAPCEASFEVIDTLAAELANFSSAIRGGAPYPVTRMQALAGVAAMEAIGKSARDGGTWTDVLAPPQAAVLDTTQVAP</sequence>
<dbReference type="GO" id="GO:0016491">
    <property type="term" value="F:oxidoreductase activity"/>
    <property type="evidence" value="ECO:0007669"/>
    <property type="project" value="UniProtKB-KW"/>
</dbReference>
<dbReference type="Gene3D" id="3.30.360.10">
    <property type="entry name" value="Dihydrodipicolinate Reductase, domain 2"/>
    <property type="match status" value="1"/>
</dbReference>